<dbReference type="OrthoDB" id="7856369at2"/>
<dbReference type="Pfam" id="PF09361">
    <property type="entry name" value="Phasin_2"/>
    <property type="match status" value="1"/>
</dbReference>
<name>A0A564FWN5_9HYPH</name>
<accession>A0A564FWN5</accession>
<reference evidence="3 4" key="1">
    <citation type="submission" date="2019-06" db="EMBL/GenBank/DDBJ databases">
        <authorList>
            <person name="Rodrigo-Torres L."/>
            <person name="Arahal R. D."/>
            <person name="Lucena T."/>
        </authorList>
    </citation>
    <scope>NUCLEOTIDE SEQUENCE [LARGE SCALE GENOMIC DNA]</scope>
    <source>
        <strain evidence="3 4">SW08-7</strain>
    </source>
</reference>
<evidence type="ECO:0000313" key="4">
    <source>
        <dbReference type="Proteomes" id="UP000401717"/>
    </source>
</evidence>
<evidence type="ECO:0000259" key="1">
    <source>
        <dbReference type="Pfam" id="PF09361"/>
    </source>
</evidence>
<proteinExistence type="predicted"/>
<protein>
    <recommendedName>
        <fullName evidence="1">Phasin domain-containing protein</fullName>
    </recommendedName>
</protein>
<evidence type="ECO:0000313" key="5">
    <source>
        <dbReference type="Proteomes" id="UP001055303"/>
    </source>
</evidence>
<dbReference type="InterPro" id="IPR010234">
    <property type="entry name" value="Phasin_subfam-2"/>
</dbReference>
<dbReference type="EMBL" id="CABFVH010000010">
    <property type="protein sequence ID" value="VUF12407.1"/>
    <property type="molecule type" value="Genomic_DNA"/>
</dbReference>
<evidence type="ECO:0000313" key="3">
    <source>
        <dbReference type="EMBL" id="VUF12407.1"/>
    </source>
</evidence>
<dbReference type="NCBIfam" id="TIGR01985">
    <property type="entry name" value="phasin_2"/>
    <property type="match status" value="1"/>
</dbReference>
<dbReference type="AlphaFoldDB" id="A0A564FWN5"/>
<reference evidence="2" key="3">
    <citation type="submission" date="2021-08" db="EMBL/GenBank/DDBJ databases">
        <authorList>
            <person name="Tani A."/>
            <person name="Ola A."/>
            <person name="Ogura Y."/>
            <person name="Katsura K."/>
            <person name="Hayashi T."/>
        </authorList>
    </citation>
    <scope>NUCLEOTIDE SEQUENCE</scope>
    <source>
        <strain evidence="2">DSM 22415</strain>
    </source>
</reference>
<keyword evidence="5" id="KW-1185">Reference proteome</keyword>
<feature type="domain" description="Phasin" evidence="1">
    <location>
        <begin position="34"/>
        <end position="116"/>
    </location>
</feature>
<dbReference type="Proteomes" id="UP000401717">
    <property type="component" value="Unassembled WGS sequence"/>
</dbReference>
<dbReference type="InterPro" id="IPR018968">
    <property type="entry name" value="Phasin"/>
</dbReference>
<gene>
    <name evidence="2" type="ORF">IFDJLNFL_0030</name>
    <name evidence="3" type="ORF">MTDSW087_02098</name>
</gene>
<sequence>MSTPNYEIPTELRDFAEKSVDQARNAFGAAITNAHKAVDQFQTNSKTFQSTFQAAVAKGFDHAQTNASAAFDHAQKLVRAKDFREAYELQTEFVRSQIATLQAQAKEFGGLAQNAAH</sequence>
<organism evidence="3 4">
    <name type="scientific">Methylobacterium dankookense</name>
    <dbReference type="NCBI Taxonomy" id="560405"/>
    <lineage>
        <taxon>Bacteria</taxon>
        <taxon>Pseudomonadati</taxon>
        <taxon>Pseudomonadota</taxon>
        <taxon>Alphaproteobacteria</taxon>
        <taxon>Hyphomicrobiales</taxon>
        <taxon>Methylobacteriaceae</taxon>
        <taxon>Methylobacterium</taxon>
    </lineage>
</organism>
<evidence type="ECO:0000313" key="2">
    <source>
        <dbReference type="EMBL" id="GJD54162.1"/>
    </source>
</evidence>
<dbReference type="RefSeq" id="WP_144763512.1">
    <property type="nucleotide sequence ID" value="NZ_BPQI01000002.1"/>
</dbReference>
<dbReference type="EMBL" id="BPQI01000002">
    <property type="protein sequence ID" value="GJD54162.1"/>
    <property type="molecule type" value="Genomic_DNA"/>
</dbReference>
<dbReference type="Proteomes" id="UP001055303">
    <property type="component" value="Unassembled WGS sequence"/>
</dbReference>
<reference evidence="2" key="2">
    <citation type="journal article" date="2021" name="Front. Microbiol.">
        <title>Comprehensive Comparative Genomics and Phenotyping of Methylobacterium Species.</title>
        <authorList>
            <person name="Alessa O."/>
            <person name="Ogura Y."/>
            <person name="Fujitani Y."/>
            <person name="Takami H."/>
            <person name="Hayashi T."/>
            <person name="Sahin N."/>
            <person name="Tani A."/>
        </authorList>
    </citation>
    <scope>NUCLEOTIDE SEQUENCE</scope>
    <source>
        <strain evidence="2">DSM 22415</strain>
    </source>
</reference>